<feature type="transmembrane region" description="Helical" evidence="8">
    <location>
        <begin position="127"/>
        <end position="146"/>
    </location>
</feature>
<evidence type="ECO:0000256" key="7">
    <source>
        <dbReference type="ARBA" id="ARBA00023136"/>
    </source>
</evidence>
<keyword evidence="5 8" id="KW-0812">Transmembrane</keyword>
<name>A0A1V9X1D5_9ACAR</name>
<evidence type="ECO:0000256" key="5">
    <source>
        <dbReference type="ARBA" id="ARBA00022692"/>
    </source>
</evidence>
<proteinExistence type="inferred from homology"/>
<keyword evidence="3" id="KW-0813">Transport</keyword>
<evidence type="ECO:0000256" key="1">
    <source>
        <dbReference type="ARBA" id="ARBA00004141"/>
    </source>
</evidence>
<dbReference type="InterPro" id="IPR001204">
    <property type="entry name" value="Phos_transporter"/>
</dbReference>
<protein>
    <submittedName>
        <fullName evidence="9">Sodium-dependent phosphate transporter 1-A-like</fullName>
    </submittedName>
</protein>
<dbReference type="InParanoid" id="A0A1V9X1D5"/>
<evidence type="ECO:0000256" key="8">
    <source>
        <dbReference type="SAM" id="Phobius"/>
    </source>
</evidence>
<dbReference type="AlphaFoldDB" id="A0A1V9X1D5"/>
<keyword evidence="6 8" id="KW-1133">Transmembrane helix</keyword>
<feature type="transmembrane region" description="Helical" evidence="8">
    <location>
        <begin position="152"/>
        <end position="171"/>
    </location>
</feature>
<feature type="transmembrane region" description="Helical" evidence="8">
    <location>
        <begin position="12"/>
        <end position="30"/>
    </location>
</feature>
<accession>A0A1V9X1D5</accession>
<dbReference type="PANTHER" id="PTHR11101">
    <property type="entry name" value="PHOSPHATE TRANSPORTER"/>
    <property type="match status" value="1"/>
</dbReference>
<dbReference type="PANTHER" id="PTHR11101:SF80">
    <property type="entry name" value="PHOSPHATE TRANSPORTER"/>
    <property type="match status" value="1"/>
</dbReference>
<comment type="subcellular location">
    <subcellularLocation>
        <location evidence="1">Membrane</location>
        <topology evidence="1">Multi-pass membrane protein</topology>
    </subcellularLocation>
</comment>
<dbReference type="OrthoDB" id="6507325at2759"/>
<dbReference type="GO" id="GO:0005315">
    <property type="term" value="F:phosphate transmembrane transporter activity"/>
    <property type="evidence" value="ECO:0007669"/>
    <property type="project" value="InterPro"/>
</dbReference>
<evidence type="ECO:0000313" key="9">
    <source>
        <dbReference type="EMBL" id="OQR67226.1"/>
    </source>
</evidence>
<keyword evidence="7 8" id="KW-0472">Membrane</keyword>
<evidence type="ECO:0000256" key="6">
    <source>
        <dbReference type="ARBA" id="ARBA00022989"/>
    </source>
</evidence>
<dbReference type="EMBL" id="MNPL01029489">
    <property type="protein sequence ID" value="OQR67226.1"/>
    <property type="molecule type" value="Genomic_DNA"/>
</dbReference>
<keyword evidence="4" id="KW-0592">Phosphate transport</keyword>
<comment type="similarity">
    <text evidence="2">Belongs to the inorganic phosphate transporter (PiT) (TC 2.A.20) family.</text>
</comment>
<organism evidence="9 10">
    <name type="scientific">Tropilaelaps mercedesae</name>
    <dbReference type="NCBI Taxonomy" id="418985"/>
    <lineage>
        <taxon>Eukaryota</taxon>
        <taxon>Metazoa</taxon>
        <taxon>Ecdysozoa</taxon>
        <taxon>Arthropoda</taxon>
        <taxon>Chelicerata</taxon>
        <taxon>Arachnida</taxon>
        <taxon>Acari</taxon>
        <taxon>Parasitiformes</taxon>
        <taxon>Mesostigmata</taxon>
        <taxon>Gamasina</taxon>
        <taxon>Dermanyssoidea</taxon>
        <taxon>Laelapidae</taxon>
        <taxon>Tropilaelaps</taxon>
    </lineage>
</organism>
<dbReference type="Proteomes" id="UP000192247">
    <property type="component" value="Unassembled WGS sequence"/>
</dbReference>
<evidence type="ECO:0000313" key="10">
    <source>
        <dbReference type="Proteomes" id="UP000192247"/>
    </source>
</evidence>
<comment type="caution">
    <text evidence="9">The sequence shown here is derived from an EMBL/GenBank/DDBJ whole genome shotgun (WGS) entry which is preliminary data.</text>
</comment>
<dbReference type="GO" id="GO:0016020">
    <property type="term" value="C:membrane"/>
    <property type="evidence" value="ECO:0007669"/>
    <property type="project" value="UniProtKB-SubCell"/>
</dbReference>
<dbReference type="GO" id="GO:0035435">
    <property type="term" value="P:phosphate ion transmembrane transport"/>
    <property type="evidence" value="ECO:0007669"/>
    <property type="project" value="TreeGrafter"/>
</dbReference>
<reference evidence="9 10" key="1">
    <citation type="journal article" date="2017" name="Gigascience">
        <title>Draft genome of the honey bee ectoparasitic mite, Tropilaelaps mercedesae, is shaped by the parasitic life history.</title>
        <authorList>
            <person name="Dong X."/>
            <person name="Armstrong S.D."/>
            <person name="Xia D."/>
            <person name="Makepeace B.L."/>
            <person name="Darby A.C."/>
            <person name="Kadowaki T."/>
        </authorList>
    </citation>
    <scope>NUCLEOTIDE SEQUENCE [LARGE SCALE GENOMIC DNA]</scope>
    <source>
        <strain evidence="9">Wuxi-XJTLU</strain>
    </source>
</reference>
<evidence type="ECO:0000256" key="3">
    <source>
        <dbReference type="ARBA" id="ARBA00022448"/>
    </source>
</evidence>
<feature type="transmembrane region" description="Helical" evidence="8">
    <location>
        <begin position="238"/>
        <end position="263"/>
    </location>
</feature>
<dbReference type="Pfam" id="PF01384">
    <property type="entry name" value="PHO4"/>
    <property type="match status" value="1"/>
</dbReference>
<evidence type="ECO:0000256" key="4">
    <source>
        <dbReference type="ARBA" id="ARBA00022592"/>
    </source>
</evidence>
<evidence type="ECO:0000256" key="2">
    <source>
        <dbReference type="ARBA" id="ARBA00009916"/>
    </source>
</evidence>
<keyword evidence="10" id="KW-1185">Reference proteome</keyword>
<gene>
    <name evidence="9" type="ORF">BIW11_04811</name>
</gene>
<sequence>MLLLDRLPLWGTIALSVGICAIVMAFIWLYQVPRIRRTIKDSAHFQPVSTNQVSMSPNGNEKLNLTDESTLAKYASDRRSSIASIEIAMLEAKTADEEETPEVARLFSFLQVLTAVFGSFAHGGNDVSNAIGPLIALWMVYATSNVNQEGEIPLWIMLYGGVGICAGLWLWGRRVIQTVGEDLTKVTPSNGFSIEIGAATTVLLASKIGLPISTTHCKVGSIVFVGWAKSQKAVDWSLFKGIVAAWLLTLPITGGLTALIMAISMKLVDNVH</sequence>